<dbReference type="eggNOG" id="COG0778">
    <property type="taxonomic scope" value="Bacteria"/>
</dbReference>
<dbReference type="HOGENOM" id="CLU_070764_7_1_9"/>
<comment type="caution">
    <text evidence="7">The sequence shown here is derived from an EMBL/GenBank/DDBJ whole genome shotgun (WGS) entry which is preliminary data.</text>
</comment>
<evidence type="ECO:0000313" key="8">
    <source>
        <dbReference type="Proteomes" id="UP000003011"/>
    </source>
</evidence>
<dbReference type="GO" id="GO:0016491">
    <property type="term" value="F:oxidoreductase activity"/>
    <property type="evidence" value="ECO:0007669"/>
    <property type="project" value="UniProtKB-KW"/>
</dbReference>
<name>G5GGR7_9FIRM</name>
<evidence type="ECO:0000256" key="5">
    <source>
        <dbReference type="ARBA" id="ARBA00023002"/>
    </source>
</evidence>
<accession>G5GGR7</accession>
<dbReference type="CDD" id="cd20609">
    <property type="entry name" value="nitroreductase"/>
    <property type="match status" value="1"/>
</dbReference>
<feature type="domain" description="Nitroreductase" evidence="6">
    <location>
        <begin position="7"/>
        <end position="61"/>
    </location>
</feature>
<keyword evidence="3" id="KW-0285">Flavoprotein</keyword>
<evidence type="ECO:0000256" key="3">
    <source>
        <dbReference type="ARBA" id="ARBA00022630"/>
    </source>
</evidence>
<evidence type="ECO:0000259" key="6">
    <source>
        <dbReference type="Pfam" id="PF00881"/>
    </source>
</evidence>
<gene>
    <name evidence="7" type="ORF">HMPREF9333_00757</name>
</gene>
<organism evidence="7 8">
    <name type="scientific">Johnsonella ignava ATCC 51276</name>
    <dbReference type="NCBI Taxonomy" id="679200"/>
    <lineage>
        <taxon>Bacteria</taxon>
        <taxon>Bacillati</taxon>
        <taxon>Bacillota</taxon>
        <taxon>Clostridia</taxon>
        <taxon>Lachnospirales</taxon>
        <taxon>Lachnospiraceae</taxon>
        <taxon>Johnsonella</taxon>
    </lineage>
</organism>
<evidence type="ECO:0000313" key="7">
    <source>
        <dbReference type="EMBL" id="EHI55975.1"/>
    </source>
</evidence>
<feature type="domain" description="Nitroreductase" evidence="6">
    <location>
        <begin position="64"/>
        <end position="147"/>
    </location>
</feature>
<proteinExistence type="inferred from homology"/>
<keyword evidence="8" id="KW-1185">Reference proteome</keyword>
<dbReference type="PANTHER" id="PTHR43673">
    <property type="entry name" value="NAD(P)H NITROREDUCTASE YDGI-RELATED"/>
    <property type="match status" value="1"/>
</dbReference>
<dbReference type="STRING" id="679200.HMPREF9333_00757"/>
<evidence type="ECO:0000256" key="2">
    <source>
        <dbReference type="ARBA" id="ARBA00007118"/>
    </source>
</evidence>
<evidence type="ECO:0000256" key="4">
    <source>
        <dbReference type="ARBA" id="ARBA00022643"/>
    </source>
</evidence>
<reference evidence="7 8" key="1">
    <citation type="submission" date="2011-08" db="EMBL/GenBank/DDBJ databases">
        <title>The Genome Sequence of Johnsonella ignava ATCC 51276.</title>
        <authorList>
            <consortium name="The Broad Institute Genome Sequencing Platform"/>
            <person name="Earl A."/>
            <person name="Ward D."/>
            <person name="Feldgarden M."/>
            <person name="Gevers D."/>
            <person name="Izard J."/>
            <person name="Blanton J.M."/>
            <person name="Baranova O.V."/>
            <person name="Dewhirst F.E."/>
            <person name="Young S.K."/>
            <person name="Zeng Q."/>
            <person name="Gargeya S."/>
            <person name="Fitzgerald M."/>
            <person name="Haas B."/>
            <person name="Abouelleil A."/>
            <person name="Alvarado L."/>
            <person name="Arachchi H.M."/>
            <person name="Berlin A."/>
            <person name="Brown A."/>
            <person name="Chapman S.B."/>
            <person name="Chen Z."/>
            <person name="Dunbar C."/>
            <person name="Freedman E."/>
            <person name="Gearin G."/>
            <person name="Gellesch M."/>
            <person name="Goldberg J."/>
            <person name="Griggs A."/>
            <person name="Gujja S."/>
            <person name="Heiman D."/>
            <person name="Howarth C."/>
            <person name="Larson L."/>
            <person name="Lui A."/>
            <person name="MacDonald P.J.P."/>
            <person name="Montmayeur A."/>
            <person name="Murphy C."/>
            <person name="Neiman D."/>
            <person name="Pearson M."/>
            <person name="Priest M."/>
            <person name="Roberts A."/>
            <person name="Saif S."/>
            <person name="Shea T."/>
            <person name="Shenoy N."/>
            <person name="Sisk P."/>
            <person name="Stolte C."/>
            <person name="Sykes S."/>
            <person name="Wortman J."/>
            <person name="Nusbaum C."/>
            <person name="Birren B."/>
        </authorList>
    </citation>
    <scope>NUCLEOTIDE SEQUENCE [LARGE SCALE GENOMIC DNA]</scope>
    <source>
        <strain evidence="7 8">ATCC 51276</strain>
    </source>
</reference>
<dbReference type="SUPFAM" id="SSF55469">
    <property type="entry name" value="FMN-dependent nitroreductase-like"/>
    <property type="match status" value="1"/>
</dbReference>
<evidence type="ECO:0000256" key="1">
    <source>
        <dbReference type="ARBA" id="ARBA00001917"/>
    </source>
</evidence>
<sequence length="172" mass="19861">MEYSDVIKERFSVRSFKKDPIEKEKLDRILEAGRIAPTAKNSQPQRFYVLSTEESFKKLGDSRRMAYEAPIVIMVCADMEKACKIAIEEGYDTSEMDCSIAATQMMLEAWNIGVGSVWVRWFNSDNLHRSFNLPEHIKPILLLTLGYMTDDCRPREGSHDVKNKIEDEVVYL</sequence>
<protein>
    <recommendedName>
        <fullName evidence="6">Nitroreductase domain-containing protein</fullName>
    </recommendedName>
</protein>
<dbReference type="EMBL" id="ACZL01000014">
    <property type="protein sequence ID" value="EHI55975.1"/>
    <property type="molecule type" value="Genomic_DNA"/>
</dbReference>
<dbReference type="InterPro" id="IPR029479">
    <property type="entry name" value="Nitroreductase"/>
</dbReference>
<dbReference type="PANTHER" id="PTHR43673:SF2">
    <property type="entry name" value="NITROREDUCTASE"/>
    <property type="match status" value="1"/>
</dbReference>
<comment type="similarity">
    <text evidence="2">Belongs to the nitroreductase family.</text>
</comment>
<dbReference type="InterPro" id="IPR000415">
    <property type="entry name" value="Nitroreductase-like"/>
</dbReference>
<dbReference type="OrthoDB" id="9812105at2"/>
<keyword evidence="5" id="KW-0560">Oxidoreductase</keyword>
<dbReference type="RefSeq" id="WP_005539947.1">
    <property type="nucleotide sequence ID" value="NZ_JH378830.1"/>
</dbReference>
<dbReference type="Proteomes" id="UP000003011">
    <property type="component" value="Unassembled WGS sequence"/>
</dbReference>
<dbReference type="Pfam" id="PF00881">
    <property type="entry name" value="Nitroreductase"/>
    <property type="match status" value="2"/>
</dbReference>
<comment type="cofactor">
    <cofactor evidence="1">
        <name>FMN</name>
        <dbReference type="ChEBI" id="CHEBI:58210"/>
    </cofactor>
</comment>
<keyword evidence="4" id="KW-0288">FMN</keyword>
<dbReference type="Gene3D" id="3.40.109.10">
    <property type="entry name" value="NADH Oxidase"/>
    <property type="match status" value="1"/>
</dbReference>
<dbReference type="AlphaFoldDB" id="G5GGR7"/>